<dbReference type="PROSITE" id="PS01315">
    <property type="entry name" value="CDS"/>
    <property type="match status" value="1"/>
</dbReference>
<evidence type="ECO:0000256" key="4">
    <source>
        <dbReference type="ARBA" id="ARBA00005189"/>
    </source>
</evidence>
<comment type="similarity">
    <text evidence="5 16">Belongs to the CDS family.</text>
</comment>
<keyword evidence="12" id="KW-0443">Lipid metabolism</keyword>
<dbReference type="EMBL" id="LWQS01000082">
    <property type="protein sequence ID" value="OAN42912.1"/>
    <property type="molecule type" value="Genomic_DNA"/>
</dbReference>
<keyword evidence="7" id="KW-0444">Lipid biosynthesis</keyword>
<feature type="transmembrane region" description="Helical" evidence="17">
    <location>
        <begin position="184"/>
        <end position="203"/>
    </location>
</feature>
<dbReference type="Proteomes" id="UP000078287">
    <property type="component" value="Unassembled WGS sequence"/>
</dbReference>
<evidence type="ECO:0000256" key="6">
    <source>
        <dbReference type="ARBA" id="ARBA00012487"/>
    </source>
</evidence>
<comment type="subcellular location">
    <subcellularLocation>
        <location evidence="2">Membrane</location>
        <topology evidence="2">Multi-pass membrane protein</topology>
    </subcellularLocation>
</comment>
<keyword evidence="10 16" id="KW-0548">Nucleotidyltransferase</keyword>
<sequence length="275" mass="29241">MASVVVLLPLIIAGVWWPPTTALLAGLVIALAIGELFAIFRHGGYAPRLIEGIAIGWLICAATFFQPLTTIDLALVVVFGSIIGAFIAEIVRRDRQTSLLSWALTFAGAYYVGGLLSSYLLLRQLESPLQGGWLAFAHIPPGAAWVFFTLAITWLQDTGAFFVGRAFGRTKMAPVLSPKKSWEGFFGGMAAAIATALFCVPLLGLPITLVEAAILGVAAGIFGPLGDLAESLIKRQVGVKDSGFIIPGHGGILDRIDSILFTGPVIYYLVVLFSH</sequence>
<comment type="catalytic activity">
    <reaction evidence="1 16">
        <text>a 1,2-diacyl-sn-glycero-3-phosphate + CTP + H(+) = a CDP-1,2-diacyl-sn-glycerol + diphosphate</text>
        <dbReference type="Rhea" id="RHEA:16229"/>
        <dbReference type="ChEBI" id="CHEBI:15378"/>
        <dbReference type="ChEBI" id="CHEBI:33019"/>
        <dbReference type="ChEBI" id="CHEBI:37563"/>
        <dbReference type="ChEBI" id="CHEBI:58332"/>
        <dbReference type="ChEBI" id="CHEBI:58608"/>
        <dbReference type="EC" id="2.7.7.41"/>
    </reaction>
</comment>
<evidence type="ECO:0000256" key="5">
    <source>
        <dbReference type="ARBA" id="ARBA00010185"/>
    </source>
</evidence>
<dbReference type="InterPro" id="IPR000374">
    <property type="entry name" value="PC_trans"/>
</dbReference>
<reference evidence="18 19" key="1">
    <citation type="submission" date="2016-04" db="EMBL/GenBank/DDBJ databases">
        <title>Chloroflexus islandicus sp. nov., a thermophilic filamentous anoxygenic phototrophic bacterium from geyser Strokkur (Iceland).</title>
        <authorList>
            <person name="Gaisin V.A."/>
            <person name="Kalashnikov A.M."/>
            <person name="Sukhacheva M.V."/>
            <person name="Grouzdev D.S."/>
            <person name="Ivanov T.M."/>
            <person name="Kuznetsov B."/>
            <person name="Gorlenko V.M."/>
        </authorList>
    </citation>
    <scope>NUCLEOTIDE SEQUENCE [LARGE SCALE GENOMIC DNA]</scope>
    <source>
        <strain evidence="19">isl-2</strain>
    </source>
</reference>
<evidence type="ECO:0000256" key="1">
    <source>
        <dbReference type="ARBA" id="ARBA00001698"/>
    </source>
</evidence>
<evidence type="ECO:0000256" key="16">
    <source>
        <dbReference type="RuleBase" id="RU003938"/>
    </source>
</evidence>
<dbReference type="GO" id="GO:0016020">
    <property type="term" value="C:membrane"/>
    <property type="evidence" value="ECO:0007669"/>
    <property type="project" value="UniProtKB-SubCell"/>
</dbReference>
<feature type="transmembrane region" description="Helical" evidence="17">
    <location>
        <begin position="142"/>
        <end position="163"/>
    </location>
</feature>
<dbReference type="OrthoDB" id="9799199at2"/>
<evidence type="ECO:0000256" key="13">
    <source>
        <dbReference type="ARBA" id="ARBA00023136"/>
    </source>
</evidence>
<proteinExistence type="inferred from homology"/>
<feature type="transmembrane region" description="Helical" evidence="17">
    <location>
        <begin position="71"/>
        <end position="88"/>
    </location>
</feature>
<evidence type="ECO:0000256" key="3">
    <source>
        <dbReference type="ARBA" id="ARBA00005119"/>
    </source>
</evidence>
<evidence type="ECO:0000256" key="8">
    <source>
        <dbReference type="ARBA" id="ARBA00022679"/>
    </source>
</evidence>
<dbReference type="GO" id="GO:0016024">
    <property type="term" value="P:CDP-diacylglycerol biosynthetic process"/>
    <property type="evidence" value="ECO:0007669"/>
    <property type="project" value="UniProtKB-UniPathway"/>
</dbReference>
<protein>
    <recommendedName>
        <fullName evidence="6 16">Phosphatidate cytidylyltransferase</fullName>
        <ecNumber evidence="6 16">2.7.7.41</ecNumber>
    </recommendedName>
</protein>
<comment type="pathway">
    <text evidence="4">Lipid metabolism.</text>
</comment>
<dbReference type="GO" id="GO:0004605">
    <property type="term" value="F:phosphatidate cytidylyltransferase activity"/>
    <property type="evidence" value="ECO:0007669"/>
    <property type="project" value="UniProtKB-EC"/>
</dbReference>
<evidence type="ECO:0000256" key="9">
    <source>
        <dbReference type="ARBA" id="ARBA00022692"/>
    </source>
</evidence>
<gene>
    <name evidence="18" type="ORF">A6A03_03870</name>
</gene>
<evidence type="ECO:0000313" key="19">
    <source>
        <dbReference type="Proteomes" id="UP000078287"/>
    </source>
</evidence>
<evidence type="ECO:0000256" key="15">
    <source>
        <dbReference type="ARBA" id="ARBA00023264"/>
    </source>
</evidence>
<organism evidence="18 19">
    <name type="scientific">Chloroflexus islandicus</name>
    <dbReference type="NCBI Taxonomy" id="1707952"/>
    <lineage>
        <taxon>Bacteria</taxon>
        <taxon>Bacillati</taxon>
        <taxon>Chloroflexota</taxon>
        <taxon>Chloroflexia</taxon>
        <taxon>Chloroflexales</taxon>
        <taxon>Chloroflexineae</taxon>
        <taxon>Chloroflexaceae</taxon>
        <taxon>Chloroflexus</taxon>
    </lineage>
</organism>
<evidence type="ECO:0000256" key="14">
    <source>
        <dbReference type="ARBA" id="ARBA00023209"/>
    </source>
</evidence>
<feature type="transmembrane region" description="Helical" evidence="17">
    <location>
        <begin position="6"/>
        <end position="33"/>
    </location>
</feature>
<evidence type="ECO:0000313" key="18">
    <source>
        <dbReference type="EMBL" id="OAN42912.1"/>
    </source>
</evidence>
<evidence type="ECO:0000256" key="10">
    <source>
        <dbReference type="ARBA" id="ARBA00022695"/>
    </source>
</evidence>
<keyword evidence="8 16" id="KW-0808">Transferase</keyword>
<evidence type="ECO:0000256" key="11">
    <source>
        <dbReference type="ARBA" id="ARBA00022989"/>
    </source>
</evidence>
<name>A0A178M3V6_9CHLR</name>
<dbReference type="PANTHER" id="PTHR47101">
    <property type="entry name" value="PHOSPHATIDATE CYTIDYLYLTRANSFERASE 5, CHLOROPLASTIC"/>
    <property type="match status" value="1"/>
</dbReference>
<keyword evidence="15" id="KW-1208">Phospholipid metabolism</keyword>
<evidence type="ECO:0000256" key="12">
    <source>
        <dbReference type="ARBA" id="ARBA00023098"/>
    </source>
</evidence>
<keyword evidence="11 17" id="KW-1133">Transmembrane helix</keyword>
<dbReference type="EC" id="2.7.7.41" evidence="6 16"/>
<evidence type="ECO:0000256" key="17">
    <source>
        <dbReference type="SAM" id="Phobius"/>
    </source>
</evidence>
<feature type="transmembrane region" description="Helical" evidence="17">
    <location>
        <begin position="45"/>
        <end position="65"/>
    </location>
</feature>
<dbReference type="UniPathway" id="UPA00557">
    <property type="reaction ID" value="UER00614"/>
</dbReference>
<keyword evidence="13 17" id="KW-0472">Membrane</keyword>
<evidence type="ECO:0000256" key="2">
    <source>
        <dbReference type="ARBA" id="ARBA00004141"/>
    </source>
</evidence>
<accession>A0A178M3V6</accession>
<feature type="transmembrane region" description="Helical" evidence="17">
    <location>
        <begin position="100"/>
        <end position="122"/>
    </location>
</feature>
<evidence type="ECO:0000256" key="7">
    <source>
        <dbReference type="ARBA" id="ARBA00022516"/>
    </source>
</evidence>
<dbReference type="PANTHER" id="PTHR47101:SF1">
    <property type="entry name" value="PHOSPHATIDATE CYTIDYLYLTRANSFERASE 4, CHLOROPLASTIC"/>
    <property type="match status" value="1"/>
</dbReference>
<dbReference type="STRING" id="1707952.A6A03_03870"/>
<comment type="pathway">
    <text evidence="3 16">Phospholipid metabolism; CDP-diacylglycerol biosynthesis; CDP-diacylglycerol from sn-glycerol 3-phosphate: step 3/3.</text>
</comment>
<keyword evidence="14" id="KW-0594">Phospholipid biosynthesis</keyword>
<keyword evidence="19" id="KW-1185">Reference proteome</keyword>
<dbReference type="AlphaFoldDB" id="A0A178M3V6"/>
<comment type="caution">
    <text evidence="18">The sequence shown here is derived from an EMBL/GenBank/DDBJ whole genome shotgun (WGS) entry which is preliminary data.</text>
</comment>
<keyword evidence="9 16" id="KW-0812">Transmembrane</keyword>
<dbReference type="Pfam" id="PF01148">
    <property type="entry name" value="CTP_transf_1"/>
    <property type="match status" value="1"/>
</dbReference>